<dbReference type="AlphaFoldDB" id="A0A8X8WQA7"/>
<reference evidence="2" key="1">
    <citation type="submission" date="2018-01" db="EMBL/GenBank/DDBJ databases">
        <authorList>
            <person name="Mao J.F."/>
        </authorList>
    </citation>
    <scope>NUCLEOTIDE SEQUENCE</scope>
    <source>
        <strain evidence="2">Huo1</strain>
        <tissue evidence="2">Leaf</tissue>
    </source>
</reference>
<dbReference type="GO" id="GO:0000145">
    <property type="term" value="C:exocyst"/>
    <property type="evidence" value="ECO:0007669"/>
    <property type="project" value="InterPro"/>
</dbReference>
<dbReference type="EMBL" id="PNBA02000015">
    <property type="protein sequence ID" value="KAG6398950.1"/>
    <property type="molecule type" value="Genomic_DNA"/>
</dbReference>
<comment type="caution">
    <text evidence="2">The sequence shown here is derived from an EMBL/GenBank/DDBJ whole genome shotgun (WGS) entry which is preliminary data.</text>
</comment>
<dbReference type="GO" id="GO:0006887">
    <property type="term" value="P:exocytosis"/>
    <property type="evidence" value="ECO:0007669"/>
    <property type="project" value="InterPro"/>
</dbReference>
<organism evidence="2">
    <name type="scientific">Salvia splendens</name>
    <name type="common">Scarlet sage</name>
    <dbReference type="NCBI Taxonomy" id="180675"/>
    <lineage>
        <taxon>Eukaryota</taxon>
        <taxon>Viridiplantae</taxon>
        <taxon>Streptophyta</taxon>
        <taxon>Embryophyta</taxon>
        <taxon>Tracheophyta</taxon>
        <taxon>Spermatophyta</taxon>
        <taxon>Magnoliopsida</taxon>
        <taxon>eudicotyledons</taxon>
        <taxon>Gunneridae</taxon>
        <taxon>Pentapetalae</taxon>
        <taxon>asterids</taxon>
        <taxon>lamiids</taxon>
        <taxon>Lamiales</taxon>
        <taxon>Lamiaceae</taxon>
        <taxon>Nepetoideae</taxon>
        <taxon>Mentheae</taxon>
        <taxon>Salviinae</taxon>
        <taxon>Salvia</taxon>
        <taxon>Salvia subgen. Calosphace</taxon>
        <taxon>core Calosphace</taxon>
    </lineage>
</organism>
<dbReference type="InterPro" id="IPR033961">
    <property type="entry name" value="Exo84"/>
</dbReference>
<accession>A0A8X8WQA7</accession>
<dbReference type="PANTHER" id="PTHR21426:SF2">
    <property type="entry name" value="EXOCYST COMPLEX COMPONENT EXO84C"/>
    <property type="match status" value="1"/>
</dbReference>
<dbReference type="Proteomes" id="UP000298416">
    <property type="component" value="Unassembled WGS sequence"/>
</dbReference>
<evidence type="ECO:0000256" key="1">
    <source>
        <dbReference type="ARBA" id="ARBA00022448"/>
    </source>
</evidence>
<dbReference type="GO" id="GO:0006893">
    <property type="term" value="P:Golgi to plasma membrane transport"/>
    <property type="evidence" value="ECO:0007669"/>
    <property type="project" value="TreeGrafter"/>
</dbReference>
<protein>
    <submittedName>
        <fullName evidence="2">Uncharacterized protein</fullName>
    </submittedName>
</protein>
<keyword evidence="3" id="KW-1185">Reference proteome</keyword>
<evidence type="ECO:0000313" key="2">
    <source>
        <dbReference type="EMBL" id="KAG6398950.1"/>
    </source>
</evidence>
<sequence>MLRSVVVWSSGSLTQIRVRHCSDRSLAPVAQRKICFELLDLKDAVENLCSNTRTKYLAFLRLSDEVVEMKHELNELQKHISSHGILIQDLMSGIAIDAIDTEERTYPELKGTGYSTTDESSSFKSALFEEKSHACRQPSVGIIREAAATGRGGRRDVLLGKEKIQKVLLARLTETVVMWLSNEEELWGVLENESAPLRPVTNT</sequence>
<gene>
    <name evidence="2" type="ORF">SASPL_140422</name>
</gene>
<name>A0A8X8WQA7_SALSN</name>
<dbReference type="GO" id="GO:0008104">
    <property type="term" value="P:intracellular protein localization"/>
    <property type="evidence" value="ECO:0007669"/>
    <property type="project" value="TreeGrafter"/>
</dbReference>
<reference evidence="2" key="2">
    <citation type="submission" date="2020-08" db="EMBL/GenBank/DDBJ databases">
        <title>Plant Genome Project.</title>
        <authorList>
            <person name="Zhang R.-G."/>
        </authorList>
    </citation>
    <scope>NUCLEOTIDE SEQUENCE</scope>
    <source>
        <strain evidence="2">Huo1</strain>
        <tissue evidence="2">Leaf</tissue>
    </source>
</reference>
<dbReference type="PANTHER" id="PTHR21426">
    <property type="entry name" value="EXOCYST COMPLEX COMPONENT 8"/>
    <property type="match status" value="1"/>
</dbReference>
<keyword evidence="1" id="KW-0813">Transport</keyword>
<evidence type="ECO:0000313" key="3">
    <source>
        <dbReference type="Proteomes" id="UP000298416"/>
    </source>
</evidence>
<proteinExistence type="predicted"/>